<feature type="domain" description="RNA polymerase sigma factor 70 region 4 type 2" evidence="6">
    <location>
        <begin position="103"/>
        <end position="155"/>
    </location>
</feature>
<feature type="domain" description="RNA polymerase sigma-70 region 2" evidence="5">
    <location>
        <begin position="11"/>
        <end position="75"/>
    </location>
</feature>
<sequence>MDDPKSRFTRLYDAHYRSVLRYALIRAAPDVAEDVVSETFLVAWRRLDDVPDQELPWLLGVARNLLRKQHATAGRRDALADRIAALTPHEDGWDLAERVVERDSLLRALAALPEKDVEALTLVAWHGLEPRQAARVAGCPAATFHVRLHRARKRLAARYRAQAAHPQGHAHLARTVPQEQQ</sequence>
<keyword evidence="2" id="KW-0805">Transcription regulation</keyword>
<keyword evidence="4" id="KW-0804">Transcription</keyword>
<dbReference type="PANTHER" id="PTHR43133">
    <property type="entry name" value="RNA POLYMERASE ECF-TYPE SIGMA FACTO"/>
    <property type="match status" value="1"/>
</dbReference>
<protein>
    <submittedName>
        <fullName evidence="7">Sigma-70 family RNA polymerase sigma factor</fullName>
    </submittedName>
</protein>
<dbReference type="InterPro" id="IPR014284">
    <property type="entry name" value="RNA_pol_sigma-70_dom"/>
</dbReference>
<dbReference type="NCBIfam" id="TIGR02937">
    <property type="entry name" value="sigma70-ECF"/>
    <property type="match status" value="1"/>
</dbReference>
<dbReference type="SUPFAM" id="SSF88946">
    <property type="entry name" value="Sigma2 domain of RNA polymerase sigma factors"/>
    <property type="match status" value="1"/>
</dbReference>
<dbReference type="InterPro" id="IPR013249">
    <property type="entry name" value="RNA_pol_sigma70_r4_t2"/>
</dbReference>
<evidence type="ECO:0000259" key="5">
    <source>
        <dbReference type="Pfam" id="PF04542"/>
    </source>
</evidence>
<evidence type="ECO:0000256" key="4">
    <source>
        <dbReference type="ARBA" id="ARBA00023163"/>
    </source>
</evidence>
<dbReference type="InterPro" id="IPR013324">
    <property type="entry name" value="RNA_pol_sigma_r3/r4-like"/>
</dbReference>
<evidence type="ECO:0000313" key="7">
    <source>
        <dbReference type="EMBL" id="GAA2575040.1"/>
    </source>
</evidence>
<reference evidence="8" key="1">
    <citation type="journal article" date="2019" name="Int. J. Syst. Evol. Microbiol.">
        <title>The Global Catalogue of Microorganisms (GCM) 10K type strain sequencing project: providing services to taxonomists for standard genome sequencing and annotation.</title>
        <authorList>
            <consortium name="The Broad Institute Genomics Platform"/>
            <consortium name="The Broad Institute Genome Sequencing Center for Infectious Disease"/>
            <person name="Wu L."/>
            <person name="Ma J."/>
        </authorList>
    </citation>
    <scope>NUCLEOTIDE SEQUENCE [LARGE SCALE GENOMIC DNA]</scope>
    <source>
        <strain evidence="8">JCM 6833</strain>
    </source>
</reference>
<evidence type="ECO:0000256" key="1">
    <source>
        <dbReference type="ARBA" id="ARBA00010641"/>
    </source>
</evidence>
<dbReference type="EMBL" id="BAAATD010000001">
    <property type="protein sequence ID" value="GAA2575040.1"/>
    <property type="molecule type" value="Genomic_DNA"/>
</dbReference>
<dbReference type="Gene3D" id="1.10.1740.10">
    <property type="match status" value="1"/>
</dbReference>
<dbReference type="InterPro" id="IPR013325">
    <property type="entry name" value="RNA_pol_sigma_r2"/>
</dbReference>
<keyword evidence="3" id="KW-0731">Sigma factor</keyword>
<organism evidence="7 8">
    <name type="scientific">Actinomadura fulvescens</name>
    <dbReference type="NCBI Taxonomy" id="46160"/>
    <lineage>
        <taxon>Bacteria</taxon>
        <taxon>Bacillati</taxon>
        <taxon>Actinomycetota</taxon>
        <taxon>Actinomycetes</taxon>
        <taxon>Streptosporangiales</taxon>
        <taxon>Thermomonosporaceae</taxon>
        <taxon>Actinomadura</taxon>
    </lineage>
</organism>
<dbReference type="Pfam" id="PF08281">
    <property type="entry name" value="Sigma70_r4_2"/>
    <property type="match status" value="1"/>
</dbReference>
<dbReference type="Gene3D" id="1.10.10.10">
    <property type="entry name" value="Winged helix-like DNA-binding domain superfamily/Winged helix DNA-binding domain"/>
    <property type="match status" value="1"/>
</dbReference>
<evidence type="ECO:0000259" key="6">
    <source>
        <dbReference type="Pfam" id="PF08281"/>
    </source>
</evidence>
<dbReference type="Pfam" id="PF04542">
    <property type="entry name" value="Sigma70_r2"/>
    <property type="match status" value="1"/>
</dbReference>
<dbReference type="SUPFAM" id="SSF88659">
    <property type="entry name" value="Sigma3 and sigma4 domains of RNA polymerase sigma factors"/>
    <property type="match status" value="1"/>
</dbReference>
<keyword evidence="8" id="KW-1185">Reference proteome</keyword>
<proteinExistence type="inferred from homology"/>
<evidence type="ECO:0000313" key="8">
    <source>
        <dbReference type="Proteomes" id="UP001501509"/>
    </source>
</evidence>
<evidence type="ECO:0000256" key="3">
    <source>
        <dbReference type="ARBA" id="ARBA00023082"/>
    </source>
</evidence>
<evidence type="ECO:0000256" key="2">
    <source>
        <dbReference type="ARBA" id="ARBA00023015"/>
    </source>
</evidence>
<dbReference type="RefSeq" id="WP_344537084.1">
    <property type="nucleotide sequence ID" value="NZ_BAAATD010000001.1"/>
</dbReference>
<accession>A0ABP6BRE5</accession>
<dbReference type="Proteomes" id="UP001501509">
    <property type="component" value="Unassembled WGS sequence"/>
</dbReference>
<gene>
    <name evidence="7" type="ORF">GCM10010411_03960</name>
</gene>
<dbReference type="PANTHER" id="PTHR43133:SF25">
    <property type="entry name" value="RNA POLYMERASE SIGMA FACTOR RFAY-RELATED"/>
    <property type="match status" value="1"/>
</dbReference>
<name>A0ABP6BRE5_9ACTN</name>
<comment type="similarity">
    <text evidence="1">Belongs to the sigma-70 factor family. ECF subfamily.</text>
</comment>
<dbReference type="InterPro" id="IPR036388">
    <property type="entry name" value="WH-like_DNA-bd_sf"/>
</dbReference>
<dbReference type="InterPro" id="IPR007627">
    <property type="entry name" value="RNA_pol_sigma70_r2"/>
</dbReference>
<dbReference type="InterPro" id="IPR039425">
    <property type="entry name" value="RNA_pol_sigma-70-like"/>
</dbReference>
<comment type="caution">
    <text evidence="7">The sequence shown here is derived from an EMBL/GenBank/DDBJ whole genome shotgun (WGS) entry which is preliminary data.</text>
</comment>